<evidence type="ECO:0000256" key="1">
    <source>
        <dbReference type="ARBA" id="ARBA00004141"/>
    </source>
</evidence>
<feature type="transmembrane region" description="Helical" evidence="6">
    <location>
        <begin position="65"/>
        <end position="85"/>
    </location>
</feature>
<gene>
    <name evidence="9" type="ORF">SEMRO_1_G001060.1</name>
</gene>
<feature type="transmembrane region" description="Helical" evidence="6">
    <location>
        <begin position="353"/>
        <end position="371"/>
    </location>
</feature>
<protein>
    <recommendedName>
        <fullName evidence="8">G-protein coupled receptors family 1 profile domain-containing protein</fullName>
    </recommendedName>
</protein>
<keyword evidence="10" id="KW-1185">Reference proteome</keyword>
<feature type="transmembrane region" description="Helical" evidence="6">
    <location>
        <begin position="320"/>
        <end position="341"/>
    </location>
</feature>
<name>A0A9N8DAH4_9STRA</name>
<feature type="domain" description="G-protein coupled receptors family 1 profile" evidence="8">
    <location>
        <begin position="80"/>
        <end position="339"/>
    </location>
</feature>
<accession>A0A9N8DAH4</accession>
<feature type="transmembrane region" description="Helical" evidence="6">
    <location>
        <begin position="185"/>
        <end position="204"/>
    </location>
</feature>
<dbReference type="PANTHER" id="PTHR23112">
    <property type="entry name" value="G PROTEIN-COUPLED RECEPTOR 157-RELATED"/>
    <property type="match status" value="1"/>
</dbReference>
<feature type="signal peptide" evidence="7">
    <location>
        <begin position="1"/>
        <end position="22"/>
    </location>
</feature>
<evidence type="ECO:0000313" key="10">
    <source>
        <dbReference type="Proteomes" id="UP001153069"/>
    </source>
</evidence>
<evidence type="ECO:0000256" key="4">
    <source>
        <dbReference type="ARBA" id="ARBA00023136"/>
    </source>
</evidence>
<keyword evidence="2 6" id="KW-0812">Transmembrane</keyword>
<evidence type="ECO:0000256" key="3">
    <source>
        <dbReference type="ARBA" id="ARBA00022989"/>
    </source>
</evidence>
<keyword evidence="4 6" id="KW-0472">Membrane</keyword>
<evidence type="ECO:0000256" key="7">
    <source>
        <dbReference type="SAM" id="SignalP"/>
    </source>
</evidence>
<dbReference type="EMBL" id="CAICTM010000001">
    <property type="protein sequence ID" value="CAB9496129.1"/>
    <property type="molecule type" value="Genomic_DNA"/>
</dbReference>
<feature type="transmembrane region" description="Helical" evidence="6">
    <location>
        <begin position="243"/>
        <end position="265"/>
    </location>
</feature>
<dbReference type="InterPro" id="IPR017452">
    <property type="entry name" value="GPCR_Rhodpsn_7TM"/>
</dbReference>
<feature type="compositionally biased region" description="Acidic residues" evidence="5">
    <location>
        <begin position="446"/>
        <end position="457"/>
    </location>
</feature>
<feature type="chain" id="PRO_5040413758" description="G-protein coupled receptors family 1 profile domain-containing protein" evidence="7">
    <location>
        <begin position="23"/>
        <end position="457"/>
    </location>
</feature>
<evidence type="ECO:0000256" key="6">
    <source>
        <dbReference type="SAM" id="Phobius"/>
    </source>
</evidence>
<evidence type="ECO:0000313" key="9">
    <source>
        <dbReference type="EMBL" id="CAB9496129.1"/>
    </source>
</evidence>
<feature type="transmembrane region" description="Helical" evidence="6">
    <location>
        <begin position="147"/>
        <end position="173"/>
    </location>
</feature>
<dbReference type="Gene3D" id="1.20.1070.10">
    <property type="entry name" value="Rhodopsin 7-helix transmembrane proteins"/>
    <property type="match status" value="1"/>
</dbReference>
<evidence type="ECO:0000256" key="2">
    <source>
        <dbReference type="ARBA" id="ARBA00022692"/>
    </source>
</evidence>
<dbReference type="PANTHER" id="PTHR23112:SF0">
    <property type="entry name" value="TRANSMEMBRANE PROTEIN 116"/>
    <property type="match status" value="1"/>
</dbReference>
<dbReference type="Proteomes" id="UP001153069">
    <property type="component" value="Unassembled WGS sequence"/>
</dbReference>
<comment type="caution">
    <text evidence="9">The sequence shown here is derived from an EMBL/GenBank/DDBJ whole genome shotgun (WGS) entry which is preliminary data.</text>
</comment>
<dbReference type="GO" id="GO:0007189">
    <property type="term" value="P:adenylate cyclase-activating G protein-coupled receptor signaling pathway"/>
    <property type="evidence" value="ECO:0007669"/>
    <property type="project" value="TreeGrafter"/>
</dbReference>
<dbReference type="PROSITE" id="PS50262">
    <property type="entry name" value="G_PROTEIN_RECEP_F1_2"/>
    <property type="match status" value="1"/>
</dbReference>
<feature type="compositionally biased region" description="Basic and acidic residues" evidence="5">
    <location>
        <begin position="423"/>
        <end position="445"/>
    </location>
</feature>
<evidence type="ECO:0000259" key="8">
    <source>
        <dbReference type="PROSITE" id="PS50262"/>
    </source>
</evidence>
<sequence length="457" mass="50455">MHQGLLSSCWLILLVAASGEEAHEMTSNNSSLAEDDYQLSEEYGDDYYGDDDYYDLDFTPRQANIMAYLPKPFSLLSLVCSYVIIREILCEKKIRGRVGGTPLNRMLMAMAIGDIIFSLAYFIGVWAAPPEAAYGLEGHGTVGSCTFQGFLVQLGLMLSVLSSTSLSFFYLLLVGRNWRDSDLEAWEFPIHGVIWLIALGLAIYPLPLQLYNSAGEVCWIESVPPSCSGDDCMRGPDPWVHQVIGLVLPFVCLLLSLLNLGFILCKVRQVENTTRRYAGSVSASATSASASDGRVSAVSDSALRSSSVNRKKSNAVAKQAAFYTFAFLLTYLPDLIIAVKYNVGGLVRIGAEYFAYCVVLPSAGTFNFLVFSRMRRMKTPEGRVLRSAFFCLCCRAPMDSMTSVFGRTQATCTDVPEVSTLQREDANKTTVDQDHEKGNHVRTDMENDESNDEFACE</sequence>
<dbReference type="GO" id="GO:0004930">
    <property type="term" value="F:G protein-coupled receptor activity"/>
    <property type="evidence" value="ECO:0007669"/>
    <property type="project" value="TreeGrafter"/>
</dbReference>
<dbReference type="GO" id="GO:0005886">
    <property type="term" value="C:plasma membrane"/>
    <property type="evidence" value="ECO:0007669"/>
    <property type="project" value="TreeGrafter"/>
</dbReference>
<dbReference type="SUPFAM" id="SSF81321">
    <property type="entry name" value="Family A G protein-coupled receptor-like"/>
    <property type="match status" value="1"/>
</dbReference>
<comment type="subcellular location">
    <subcellularLocation>
        <location evidence="1">Membrane</location>
        <topology evidence="1">Multi-pass membrane protein</topology>
    </subcellularLocation>
</comment>
<evidence type="ECO:0000256" key="5">
    <source>
        <dbReference type="SAM" id="MobiDB-lite"/>
    </source>
</evidence>
<proteinExistence type="predicted"/>
<feature type="transmembrane region" description="Helical" evidence="6">
    <location>
        <begin position="106"/>
        <end position="127"/>
    </location>
</feature>
<keyword evidence="7" id="KW-0732">Signal</keyword>
<keyword evidence="3 6" id="KW-1133">Transmembrane helix</keyword>
<organism evidence="9 10">
    <name type="scientific">Seminavis robusta</name>
    <dbReference type="NCBI Taxonomy" id="568900"/>
    <lineage>
        <taxon>Eukaryota</taxon>
        <taxon>Sar</taxon>
        <taxon>Stramenopiles</taxon>
        <taxon>Ochrophyta</taxon>
        <taxon>Bacillariophyta</taxon>
        <taxon>Bacillariophyceae</taxon>
        <taxon>Bacillariophycidae</taxon>
        <taxon>Naviculales</taxon>
        <taxon>Naviculaceae</taxon>
        <taxon>Seminavis</taxon>
    </lineage>
</organism>
<feature type="region of interest" description="Disordered" evidence="5">
    <location>
        <begin position="423"/>
        <end position="457"/>
    </location>
</feature>
<dbReference type="AlphaFoldDB" id="A0A9N8DAH4"/>
<reference evidence="9" key="1">
    <citation type="submission" date="2020-06" db="EMBL/GenBank/DDBJ databases">
        <authorList>
            <consortium name="Plant Systems Biology data submission"/>
        </authorList>
    </citation>
    <scope>NUCLEOTIDE SEQUENCE</scope>
    <source>
        <strain evidence="9">D6</strain>
    </source>
</reference>